<keyword evidence="1" id="KW-0547">Nucleotide-binding</keyword>
<dbReference type="SUPFAM" id="SSF56300">
    <property type="entry name" value="Metallo-dependent phosphatases"/>
    <property type="match status" value="1"/>
</dbReference>
<evidence type="ECO:0000313" key="3">
    <source>
        <dbReference type="EMBL" id="MCV2403413.1"/>
    </source>
</evidence>
<dbReference type="InterPro" id="IPR008334">
    <property type="entry name" value="5'-Nucleotdase_C"/>
</dbReference>
<comment type="caution">
    <text evidence="3">The sequence shown here is derived from an EMBL/GenBank/DDBJ whole genome shotgun (WGS) entry which is preliminary data.</text>
</comment>
<dbReference type="InterPro" id="IPR029052">
    <property type="entry name" value="Metallo-depent_PP-like"/>
</dbReference>
<protein>
    <submittedName>
        <fullName evidence="3">Bifunctional metallophosphatase/5'-nucleotidase</fullName>
    </submittedName>
</protein>
<dbReference type="Proteomes" id="UP001209713">
    <property type="component" value="Unassembled WGS sequence"/>
</dbReference>
<dbReference type="EMBL" id="JAOVZB010000005">
    <property type="protein sequence ID" value="MCV2403413.1"/>
    <property type="molecule type" value="Genomic_DNA"/>
</dbReference>
<keyword evidence="1" id="KW-0378">Hydrolase</keyword>
<reference evidence="3 4" key="1">
    <citation type="submission" date="2022-10" db="EMBL/GenBank/DDBJ databases">
        <title>Marinomonas transparenta sp. nov. and Marinomonas sargassi sp. nov., isolated from marine alga (Sargassum natans (L.) Gaillon).</title>
        <authorList>
            <person name="Wang Y."/>
        </authorList>
    </citation>
    <scope>NUCLEOTIDE SEQUENCE [LARGE SCALE GENOMIC DNA]</scope>
    <source>
        <strain evidence="3 4">C2222</strain>
    </source>
</reference>
<organism evidence="3 4">
    <name type="scientific">Marinomonas sargassi</name>
    <dbReference type="NCBI Taxonomy" id="2984494"/>
    <lineage>
        <taxon>Bacteria</taxon>
        <taxon>Pseudomonadati</taxon>
        <taxon>Pseudomonadota</taxon>
        <taxon>Gammaproteobacteria</taxon>
        <taxon>Oceanospirillales</taxon>
        <taxon>Oceanospirillaceae</taxon>
        <taxon>Marinomonas</taxon>
    </lineage>
</organism>
<feature type="domain" description="5'-Nucleotidase C-terminal" evidence="2">
    <location>
        <begin position="318"/>
        <end position="463"/>
    </location>
</feature>
<evidence type="ECO:0000313" key="4">
    <source>
        <dbReference type="Proteomes" id="UP001209713"/>
    </source>
</evidence>
<keyword evidence="4" id="KW-1185">Reference proteome</keyword>
<dbReference type="PRINTS" id="PR01607">
    <property type="entry name" value="APYRASEFAMLY"/>
</dbReference>
<dbReference type="RefSeq" id="WP_263530794.1">
    <property type="nucleotide sequence ID" value="NZ_JAOVZB010000005.1"/>
</dbReference>
<dbReference type="InterPro" id="IPR036907">
    <property type="entry name" value="5'-Nucleotdase_C_sf"/>
</dbReference>
<name>A0ABT2YU74_9GAMM</name>
<dbReference type="PANTHER" id="PTHR11575:SF24">
    <property type="entry name" value="5'-NUCLEOTIDASE"/>
    <property type="match status" value="1"/>
</dbReference>
<dbReference type="Gene3D" id="3.60.21.10">
    <property type="match status" value="1"/>
</dbReference>
<evidence type="ECO:0000256" key="1">
    <source>
        <dbReference type="RuleBase" id="RU362119"/>
    </source>
</evidence>
<accession>A0ABT2YU74</accession>
<dbReference type="Pfam" id="PF02872">
    <property type="entry name" value="5_nucleotid_C"/>
    <property type="match status" value="1"/>
</dbReference>
<comment type="similarity">
    <text evidence="1">Belongs to the 5'-nucleotidase family.</text>
</comment>
<dbReference type="Gene3D" id="3.90.780.10">
    <property type="entry name" value="5'-Nucleotidase, C-terminal domain"/>
    <property type="match status" value="1"/>
</dbReference>
<dbReference type="SUPFAM" id="SSF55816">
    <property type="entry name" value="5'-nucleotidase (syn. UDP-sugar hydrolase), C-terminal domain"/>
    <property type="match status" value="1"/>
</dbReference>
<proteinExistence type="inferred from homology"/>
<evidence type="ECO:0000259" key="2">
    <source>
        <dbReference type="Pfam" id="PF02872"/>
    </source>
</evidence>
<gene>
    <name evidence="3" type="ORF">OFY17_11040</name>
</gene>
<dbReference type="PANTHER" id="PTHR11575">
    <property type="entry name" value="5'-NUCLEOTIDASE-RELATED"/>
    <property type="match status" value="1"/>
</dbReference>
<dbReference type="InterPro" id="IPR006179">
    <property type="entry name" value="5_nucleotidase/apyrase"/>
</dbReference>
<sequence>MFIKTKILERKNTPYQAQNFLIALCILVILFLSAPAISKVTIVYTSNQPNILLDKEVAHFPQLSTLLNTLRSEESENTLFLQGGDNFSPSAISMFDDASNIIALANMMEASLYSVGKRELTYDVDVLSLRALEAQFPIISSNLLDSRSGSTLEGLFRMYDFNVDDINISVASLVNKRVLVAYTPEYAQLTDINHTLEEIQRNQANADIKILMTDLEESPSIDIARKYDFDLILVAIDGKDKVIQIDDTLVAFGGGQDGDTIVITYEQTNKPTLSASIEDLSLYEPDPQIVSFVEKYRSRISSLYQTKIAVANSPFTTKREIIRTQETPLANTFADAIREYTKAQIAVLNSGAIRNSADYPKGYNFTRGDIQSELPFGNHTVVVKLSGNTIKAMMENALSRIEHVDGRFLNVSGMKVTYDSSAPPGSRVRSISVANQPLNDSQQYEVAIPSFYAQGGDDYSMLKNLEVAKKSFSKKRNWLVIAQYLEEKQTLTAEPLGRMVDISRK</sequence>